<reference evidence="1" key="1">
    <citation type="submission" date="2024-09" db="EMBL/GenBank/DDBJ databases">
        <title>Black Yeasts Isolated from many extreme environments.</title>
        <authorList>
            <person name="Coleine C."/>
            <person name="Stajich J.E."/>
            <person name="Selbmann L."/>
        </authorList>
    </citation>
    <scope>NUCLEOTIDE SEQUENCE</scope>
    <source>
        <strain evidence="1">CCFEE 5737</strain>
    </source>
</reference>
<sequence>MAPSVPTTNELSSAHSTADRFLGGGRRYSWMDGPSSTSATSPTRPQPRPPQTKPKDSQPSVQAIVQPTIQPIILTNASVGAETVSKPQQRRPSDVSDSTSPQLANLDDPGRMPDILTVAQGILPSPAPSTEDTTVASPQDVSNNIMEAASGLQPATHAHKRRSEVEENMANKKSRLDDPSRGPDMFADS</sequence>
<dbReference type="Proteomes" id="UP001186974">
    <property type="component" value="Unassembled WGS sequence"/>
</dbReference>
<protein>
    <submittedName>
        <fullName evidence="1">Uncharacterized protein</fullName>
    </submittedName>
</protein>
<gene>
    <name evidence="1" type="ORF">LTS18_011390</name>
</gene>
<comment type="caution">
    <text evidence="1">The sequence shown here is derived from an EMBL/GenBank/DDBJ whole genome shotgun (WGS) entry which is preliminary data.</text>
</comment>
<proteinExistence type="predicted"/>
<keyword evidence="2" id="KW-1185">Reference proteome</keyword>
<feature type="non-terminal residue" evidence="1">
    <location>
        <position position="189"/>
    </location>
</feature>
<dbReference type="EMBL" id="JAWDJW010003291">
    <property type="protein sequence ID" value="KAK3077031.1"/>
    <property type="molecule type" value="Genomic_DNA"/>
</dbReference>
<name>A0ACC3DKK1_9PEZI</name>
<organism evidence="1 2">
    <name type="scientific">Coniosporium uncinatum</name>
    <dbReference type="NCBI Taxonomy" id="93489"/>
    <lineage>
        <taxon>Eukaryota</taxon>
        <taxon>Fungi</taxon>
        <taxon>Dikarya</taxon>
        <taxon>Ascomycota</taxon>
        <taxon>Pezizomycotina</taxon>
        <taxon>Dothideomycetes</taxon>
        <taxon>Dothideomycetes incertae sedis</taxon>
        <taxon>Coniosporium</taxon>
    </lineage>
</organism>
<evidence type="ECO:0000313" key="1">
    <source>
        <dbReference type="EMBL" id="KAK3077031.1"/>
    </source>
</evidence>
<evidence type="ECO:0000313" key="2">
    <source>
        <dbReference type="Proteomes" id="UP001186974"/>
    </source>
</evidence>
<accession>A0ACC3DKK1</accession>